<dbReference type="Proteomes" id="UP000324748">
    <property type="component" value="Unassembled WGS sequence"/>
</dbReference>
<evidence type="ECO:0000256" key="1">
    <source>
        <dbReference type="SAM" id="MobiDB-lite"/>
    </source>
</evidence>
<evidence type="ECO:0000313" key="2">
    <source>
        <dbReference type="EMBL" id="KAA1080587.1"/>
    </source>
</evidence>
<gene>
    <name evidence="2" type="ORF">PGT21_013505</name>
</gene>
<evidence type="ECO:0000313" key="3">
    <source>
        <dbReference type="Proteomes" id="UP000324748"/>
    </source>
</evidence>
<keyword evidence="3" id="KW-1185">Reference proteome</keyword>
<comment type="caution">
    <text evidence="2">The sequence shown here is derived from an EMBL/GenBank/DDBJ whole genome shotgun (WGS) entry which is preliminary data.</text>
</comment>
<feature type="region of interest" description="Disordered" evidence="1">
    <location>
        <begin position="53"/>
        <end position="83"/>
    </location>
</feature>
<organism evidence="2 3">
    <name type="scientific">Puccinia graminis f. sp. tritici</name>
    <dbReference type="NCBI Taxonomy" id="56615"/>
    <lineage>
        <taxon>Eukaryota</taxon>
        <taxon>Fungi</taxon>
        <taxon>Dikarya</taxon>
        <taxon>Basidiomycota</taxon>
        <taxon>Pucciniomycotina</taxon>
        <taxon>Pucciniomycetes</taxon>
        <taxon>Pucciniales</taxon>
        <taxon>Pucciniaceae</taxon>
        <taxon>Puccinia</taxon>
    </lineage>
</organism>
<dbReference type="EMBL" id="VSWC01000131">
    <property type="protein sequence ID" value="KAA1080587.1"/>
    <property type="molecule type" value="Genomic_DNA"/>
</dbReference>
<protein>
    <submittedName>
        <fullName evidence="2">Uncharacterized protein</fullName>
    </submittedName>
</protein>
<reference evidence="2 3" key="1">
    <citation type="submission" date="2019-05" db="EMBL/GenBank/DDBJ databases">
        <title>Emergence of the Ug99 lineage of the wheat stem rust pathogen through somatic hybridization.</title>
        <authorList>
            <person name="Li F."/>
            <person name="Upadhyaya N.M."/>
            <person name="Sperschneider J."/>
            <person name="Matny O."/>
            <person name="Nguyen-Phuc H."/>
            <person name="Mago R."/>
            <person name="Raley C."/>
            <person name="Miller M.E."/>
            <person name="Silverstein K.A.T."/>
            <person name="Henningsen E."/>
            <person name="Hirsch C.D."/>
            <person name="Visser B."/>
            <person name="Pretorius Z.A."/>
            <person name="Steffenson B.J."/>
            <person name="Schwessinger B."/>
            <person name="Dodds P.N."/>
            <person name="Figueroa M."/>
        </authorList>
    </citation>
    <scope>NUCLEOTIDE SEQUENCE [LARGE SCALE GENOMIC DNA]</scope>
    <source>
        <strain evidence="2">21-0</strain>
    </source>
</reference>
<feature type="region of interest" description="Disordered" evidence="1">
    <location>
        <begin position="185"/>
        <end position="215"/>
    </location>
</feature>
<sequence length="246" mass="26561">MNCCEPSSPLERGPVLGLPIRLNSQELSWPPILNVLPIAPPLSVRGQASGFPIEIDSRGSAPSPLADPQTITQQVSPKATQASRADWVPPGLVGLHPQDPGGASPLYQHCPTPLLDPNPLFPPQATPKWRRPASSSRGSLASPVACHPFEVAKLLLNHLLLLLISNQAVIDKPWTLLPAPRPQNLKSAVSDEDNLESSSSQHTASSNQSYPFVHQPRVASPDPPGFYDVDEFHLLRDHQINSLLSC</sequence>
<feature type="compositionally biased region" description="Polar residues" evidence="1">
    <location>
        <begin position="69"/>
        <end position="83"/>
    </location>
</feature>
<proteinExistence type="predicted"/>
<accession>A0A5B0MUL9</accession>
<dbReference type="AlphaFoldDB" id="A0A5B0MUL9"/>
<feature type="compositionally biased region" description="Low complexity" evidence="1">
    <location>
        <begin position="197"/>
        <end position="209"/>
    </location>
</feature>
<name>A0A5B0MUL9_PUCGR</name>